<name>A0A314LDQ2_NICAT</name>
<dbReference type="Pfam" id="PF13960">
    <property type="entry name" value="DUF4218"/>
    <property type="match status" value="1"/>
</dbReference>
<evidence type="ECO:0000259" key="2">
    <source>
        <dbReference type="Pfam" id="PF13963"/>
    </source>
</evidence>
<dbReference type="Gramene" id="OIT39209">
    <property type="protein sequence ID" value="OIT39209"/>
    <property type="gene ID" value="A4A49_31768"/>
</dbReference>
<feature type="domain" description="Transposase-associated" evidence="2">
    <location>
        <begin position="3"/>
        <end position="76"/>
    </location>
</feature>
<dbReference type="Pfam" id="PF02992">
    <property type="entry name" value="Transposase_21"/>
    <property type="match status" value="1"/>
</dbReference>
<keyword evidence="4" id="KW-1185">Reference proteome</keyword>
<reference evidence="3" key="1">
    <citation type="submission" date="2016-11" db="EMBL/GenBank/DDBJ databases">
        <title>The genome of Nicotiana attenuata.</title>
        <authorList>
            <person name="Xu S."/>
            <person name="Brockmoeller T."/>
            <person name="Gaquerel E."/>
            <person name="Navarro A."/>
            <person name="Kuhl H."/>
            <person name="Gase K."/>
            <person name="Ling Z."/>
            <person name="Zhou W."/>
            <person name="Kreitzer C."/>
            <person name="Stanke M."/>
            <person name="Tang H."/>
            <person name="Lyons E."/>
            <person name="Pandey P."/>
            <person name="Pandey S.P."/>
            <person name="Timmermann B."/>
            <person name="Baldwin I.T."/>
        </authorList>
    </citation>
    <scope>NUCLEOTIDE SEQUENCE [LARGE SCALE GENOMIC DNA]</scope>
    <source>
        <strain evidence="3">UT</strain>
    </source>
</reference>
<sequence>MDKSWINILNRNDPLYENGAKKFLHFASLDRPNASEILCPCQKCRNMKFIPKELIVEHIVVDGFLSSYVNWIFHGETSSSSMSVDRSDIGDEIKSLVHDAFGVPPTSDFINMYTRGDSFGGSNQHNVGFDKKTEKFFNLLKEAEHELYPGSRYSLLSFLVRLLHLKCLNGWRNNSFSMLLELLKDVFPEGEILPKSFNDAKKIIKDLGLEYKKKHACPNDCMIYWSETKDRTDCKFCKAPRYKQFVGRTKDGVMRHPADSIAWRKFDESHQDFSQDPRNVRLGLASDGFNPFKSMSISHSTWPVILVPYNLPPWLCMKQPYMILSIIIDGPRAPGNDIDIYLRPLIDELKELWVGVDTYDASKNHMFQMRASLLWTVSDFPALGNLSGYGVKTRYACPCCLTKTKFVILKYGRKYCFMLHQRWLPDGHKFRKDKISFDGFKELEGAPKCLSGIEVLKQLKGIKNKFGKHLLAMSKKRKWKNSDHVDDAMLQYLWKKNSIFFELDYWKDNMIRHNLDTIHIEKNVFDNIFWTLLNVDGKGKDNLNSRLDLQEMGIRKALHPKKKANGKYYLPPACFTLSNAQKDILLQVLRDVKVPDGYASNISRCVDLKQRTVHGLKSHVCHILMQQLLPTALRGLLPMNVLRPMIELSNFFRGICSTVMNIGELEKLQDRVAITLCHLERIFPPSFFDIMVHLVIHLAEEAKIGGPPQYRSMWAFERYLLTLKNYARSRSHPEGSIAEGYWIEECMTFCSRYLHDVETKLNRPLRNYGLYNEIPNQEGRQSTKIDGFTLDDITHAQAHRYILFNSATITPYRDEHIKEIKKQNLRLSRHDVDKIHNEKFHIWFRKHVEKIHMAGEQIPEEIQNLAIGPSKQAKRMNRYISNGVRYLTKSRDAKLKTQNSGVMVKAATQSYASARDRNPILSCIIPQTSSLYYLDANGWTTTRGLL</sequence>
<protein>
    <recommendedName>
        <fullName evidence="5">Transposase-associated domain-containing protein</fullName>
    </recommendedName>
</protein>
<dbReference type="EMBL" id="MJEQ01000132">
    <property type="protein sequence ID" value="OIT39209.1"/>
    <property type="molecule type" value="Genomic_DNA"/>
</dbReference>
<comment type="caution">
    <text evidence="3">The sequence shown here is derived from an EMBL/GenBank/DDBJ whole genome shotgun (WGS) entry which is preliminary data.</text>
</comment>
<evidence type="ECO:0000313" key="3">
    <source>
        <dbReference type="EMBL" id="OIT39209.1"/>
    </source>
</evidence>
<feature type="domain" description="DUF4218" evidence="1">
    <location>
        <begin position="655"/>
        <end position="767"/>
    </location>
</feature>
<evidence type="ECO:0000259" key="1">
    <source>
        <dbReference type="Pfam" id="PF13960"/>
    </source>
</evidence>
<dbReference type="AlphaFoldDB" id="A0A314LDQ2"/>
<dbReference type="InterPro" id="IPR004242">
    <property type="entry name" value="Transposase_21"/>
</dbReference>
<proteinExistence type="predicted"/>
<accession>A0A314LDQ2</accession>
<evidence type="ECO:0000313" key="4">
    <source>
        <dbReference type="Proteomes" id="UP000187609"/>
    </source>
</evidence>
<dbReference type="PANTHER" id="PTHR10775">
    <property type="entry name" value="OS08G0208400 PROTEIN"/>
    <property type="match status" value="1"/>
</dbReference>
<evidence type="ECO:0008006" key="5">
    <source>
        <dbReference type="Google" id="ProtNLM"/>
    </source>
</evidence>
<organism evidence="3 4">
    <name type="scientific">Nicotiana attenuata</name>
    <name type="common">Coyote tobacco</name>
    <dbReference type="NCBI Taxonomy" id="49451"/>
    <lineage>
        <taxon>Eukaryota</taxon>
        <taxon>Viridiplantae</taxon>
        <taxon>Streptophyta</taxon>
        <taxon>Embryophyta</taxon>
        <taxon>Tracheophyta</taxon>
        <taxon>Spermatophyta</taxon>
        <taxon>Magnoliopsida</taxon>
        <taxon>eudicotyledons</taxon>
        <taxon>Gunneridae</taxon>
        <taxon>Pentapetalae</taxon>
        <taxon>asterids</taxon>
        <taxon>lamiids</taxon>
        <taxon>Solanales</taxon>
        <taxon>Solanaceae</taxon>
        <taxon>Nicotianoideae</taxon>
        <taxon>Nicotianeae</taxon>
        <taxon>Nicotiana</taxon>
    </lineage>
</organism>
<dbReference type="InterPro" id="IPR025452">
    <property type="entry name" value="DUF4218"/>
</dbReference>
<gene>
    <name evidence="3" type="ORF">A4A49_31768</name>
</gene>
<dbReference type="Pfam" id="PF13963">
    <property type="entry name" value="Transpos_assoc"/>
    <property type="match status" value="1"/>
</dbReference>
<dbReference type="Proteomes" id="UP000187609">
    <property type="component" value="Unassembled WGS sequence"/>
</dbReference>
<dbReference type="STRING" id="49451.A0A314LDQ2"/>
<dbReference type="InterPro" id="IPR029480">
    <property type="entry name" value="Transpos_assoc"/>
</dbReference>
<dbReference type="PANTHER" id="PTHR10775:SF182">
    <property type="entry name" value="TRANSPOSON, EN_SPM-LIKE, TRANSPOSASE-ASSOCIATED DOMAIN PROTEIN-RELATED"/>
    <property type="match status" value="1"/>
</dbReference>